<accession>A0ABT0S144</accession>
<organism evidence="2 3">
    <name type="scientific">Sphingomonas hankyongi</name>
    <dbReference type="NCBI Taxonomy" id="2908209"/>
    <lineage>
        <taxon>Bacteria</taxon>
        <taxon>Pseudomonadati</taxon>
        <taxon>Pseudomonadota</taxon>
        <taxon>Alphaproteobacteria</taxon>
        <taxon>Sphingomonadales</taxon>
        <taxon>Sphingomonadaceae</taxon>
        <taxon>Sphingomonas</taxon>
    </lineage>
</organism>
<proteinExistence type="predicted"/>
<dbReference type="InterPro" id="IPR038732">
    <property type="entry name" value="HpyO/CreE_NAD-binding"/>
</dbReference>
<protein>
    <submittedName>
        <fullName evidence="2">FAD/NAD(P)-binding protein</fullName>
    </submittedName>
</protein>
<dbReference type="InterPro" id="IPR036188">
    <property type="entry name" value="FAD/NAD-bd_sf"/>
</dbReference>
<evidence type="ECO:0000313" key="3">
    <source>
        <dbReference type="Proteomes" id="UP001165342"/>
    </source>
</evidence>
<dbReference type="Pfam" id="PF13454">
    <property type="entry name" value="NAD_binding_9"/>
    <property type="match status" value="1"/>
</dbReference>
<name>A0ABT0S144_9SPHN</name>
<dbReference type="PANTHER" id="PTHR40254">
    <property type="entry name" value="BLR0577 PROTEIN"/>
    <property type="match status" value="1"/>
</dbReference>
<sequence>MKSVLIEGSGRMGRGVAYSTTQPAHLLNVRAEGMSAIAGEPAHFADWFSDRGGDSQGFAQRRLFADYLGEILEEAVSSGQTELVHATATRASHNDRWLISLSDGSTVEAIALVLAIGNQEPARLSAFSKTGPRYIANPWGRSANVAIEDLAETGGAALLVGTGLTMVDLVLSLEAAGHDGPIVAVSRRGQIPRSHADFEPVAVDADAVPAGDVRSLARWLRRRSGQVGWRAAVDSLRPHSHQLWQSLSNEQQRRFLRHGRPWWDVHRHRIAPEVAQMIAQQIAGGFLTVAAGRIVSAETRNDGVDVTIRRRGSEREETRRFAYVFNCTGPLQAIDRTKDPLLRGLLDDGAVQPDDLGMGVLVDGHSRAEGAERLWALGPLTKGRYWEIIAVPDIREQAAEVAEDIAKELAQ</sequence>
<evidence type="ECO:0000313" key="2">
    <source>
        <dbReference type="EMBL" id="MCL6729541.1"/>
    </source>
</evidence>
<dbReference type="SUPFAM" id="SSF51905">
    <property type="entry name" value="FAD/NAD(P)-binding domain"/>
    <property type="match status" value="1"/>
</dbReference>
<reference evidence="2" key="1">
    <citation type="submission" date="2022-05" db="EMBL/GenBank/DDBJ databases">
        <authorList>
            <person name="Jo J.-H."/>
            <person name="Im W.-T."/>
        </authorList>
    </citation>
    <scope>NUCLEOTIDE SEQUENCE</scope>
    <source>
        <strain evidence="2">SE220</strain>
    </source>
</reference>
<keyword evidence="3" id="KW-1185">Reference proteome</keyword>
<dbReference type="Gene3D" id="3.50.50.60">
    <property type="entry name" value="FAD/NAD(P)-binding domain"/>
    <property type="match status" value="1"/>
</dbReference>
<comment type="caution">
    <text evidence="2">The sequence shown here is derived from an EMBL/GenBank/DDBJ whole genome shotgun (WGS) entry which is preliminary data.</text>
</comment>
<dbReference type="PANTHER" id="PTHR40254:SF1">
    <property type="entry name" value="BLR0577 PROTEIN"/>
    <property type="match status" value="1"/>
</dbReference>
<evidence type="ECO:0000259" key="1">
    <source>
        <dbReference type="Pfam" id="PF13454"/>
    </source>
</evidence>
<dbReference type="InterPro" id="IPR052189">
    <property type="entry name" value="L-asp_N-monooxygenase_NS-form"/>
</dbReference>
<dbReference type="EMBL" id="JAMGBE010000002">
    <property type="protein sequence ID" value="MCL6729541.1"/>
    <property type="molecule type" value="Genomic_DNA"/>
</dbReference>
<gene>
    <name evidence="2" type="ORF">LZ538_05645</name>
</gene>
<feature type="domain" description="FAD-dependent urate hydroxylase HpyO/Asp monooxygenase CreE-like FAD/NAD(P)-binding" evidence="1">
    <location>
        <begin position="5"/>
        <end position="119"/>
    </location>
</feature>
<dbReference type="Proteomes" id="UP001165342">
    <property type="component" value="Unassembled WGS sequence"/>
</dbReference>